<feature type="transmembrane region" description="Helical" evidence="1">
    <location>
        <begin position="117"/>
        <end position="135"/>
    </location>
</feature>
<protein>
    <submittedName>
        <fullName evidence="2">Uncharacterized protein</fullName>
    </submittedName>
</protein>
<comment type="caution">
    <text evidence="2">The sequence shown here is derived from an EMBL/GenBank/DDBJ whole genome shotgun (WGS) entry which is preliminary data.</text>
</comment>
<proteinExistence type="predicted"/>
<name>A0A9D5K8Q3_UNCW3</name>
<dbReference type="Proteomes" id="UP000630660">
    <property type="component" value="Unassembled WGS sequence"/>
</dbReference>
<evidence type="ECO:0000256" key="1">
    <source>
        <dbReference type="SAM" id="Phobius"/>
    </source>
</evidence>
<feature type="transmembrane region" description="Helical" evidence="1">
    <location>
        <begin position="38"/>
        <end position="57"/>
    </location>
</feature>
<keyword evidence="1" id="KW-1133">Transmembrane helix</keyword>
<feature type="transmembrane region" description="Helical" evidence="1">
    <location>
        <begin position="12"/>
        <end position="32"/>
    </location>
</feature>
<dbReference type="EMBL" id="WJKJ01000091">
    <property type="protein sequence ID" value="MBD3364145.1"/>
    <property type="molecule type" value="Genomic_DNA"/>
</dbReference>
<sequence length="136" mass="14710">MRRDRKSFWRMSLAFVFAVVLAGTTQLILNLALYGNPIWRIVMQIAAGVGLIAYIIAAFHERGLIYAAIVSLLTAILVTIFAGLITPWIVQALLIFGFIVFLGGAIIAGDIIGRPRLLVRFLISSSLGILAGLVVA</sequence>
<organism evidence="2 3">
    <name type="scientific">candidate division WOR-3 bacterium</name>
    <dbReference type="NCBI Taxonomy" id="2052148"/>
    <lineage>
        <taxon>Bacteria</taxon>
        <taxon>Bacteria division WOR-3</taxon>
    </lineage>
</organism>
<dbReference type="AlphaFoldDB" id="A0A9D5K8Q3"/>
<gene>
    <name evidence="2" type="ORF">GF359_02915</name>
</gene>
<evidence type="ECO:0000313" key="2">
    <source>
        <dbReference type="EMBL" id="MBD3364145.1"/>
    </source>
</evidence>
<feature type="transmembrane region" description="Helical" evidence="1">
    <location>
        <begin position="64"/>
        <end position="82"/>
    </location>
</feature>
<accession>A0A9D5K8Q3</accession>
<evidence type="ECO:0000313" key="3">
    <source>
        <dbReference type="Proteomes" id="UP000630660"/>
    </source>
</evidence>
<feature type="non-terminal residue" evidence="2">
    <location>
        <position position="136"/>
    </location>
</feature>
<reference evidence="2" key="1">
    <citation type="submission" date="2019-11" db="EMBL/GenBank/DDBJ databases">
        <title>Microbial mats filling the niche in hypersaline microbial mats.</title>
        <authorList>
            <person name="Wong H.L."/>
            <person name="Macleod F.I."/>
            <person name="White R.A. III"/>
            <person name="Burns B.P."/>
        </authorList>
    </citation>
    <scope>NUCLEOTIDE SEQUENCE</scope>
    <source>
        <strain evidence="2">Bin_327</strain>
    </source>
</reference>
<feature type="transmembrane region" description="Helical" evidence="1">
    <location>
        <begin position="88"/>
        <end position="108"/>
    </location>
</feature>
<keyword evidence="1" id="KW-0812">Transmembrane</keyword>
<keyword evidence="1" id="KW-0472">Membrane</keyword>